<dbReference type="EnsemblPlants" id="QL02p016861:mrna">
    <property type="protein sequence ID" value="QL02p016861:mrna:CDS:1"/>
    <property type="gene ID" value="QL02p016861"/>
</dbReference>
<dbReference type="Gramene" id="QL02p016861:mrna">
    <property type="protein sequence ID" value="QL02p016861:mrna:CDS:1"/>
    <property type="gene ID" value="QL02p016861"/>
</dbReference>
<reference evidence="1" key="2">
    <citation type="submission" date="2021-01" db="UniProtKB">
        <authorList>
            <consortium name="EnsemblPlants"/>
        </authorList>
    </citation>
    <scope>IDENTIFICATION</scope>
</reference>
<dbReference type="PANTHER" id="PTHR14000:SF17">
    <property type="entry name" value="MYB-LIKE DOMAIN-CONTAINING PROTEIN"/>
    <property type="match status" value="1"/>
</dbReference>
<dbReference type="Gene3D" id="1.10.10.60">
    <property type="entry name" value="Homeodomain-like"/>
    <property type="match status" value="1"/>
</dbReference>
<gene>
    <name evidence="1" type="primary">LOC115960257</name>
</gene>
<dbReference type="Pfam" id="PF12579">
    <property type="entry name" value="DUF3755"/>
    <property type="match status" value="1"/>
</dbReference>
<reference evidence="2" key="1">
    <citation type="journal article" date="2016" name="G3 (Bethesda)">
        <title>First Draft Assembly and Annotation of the Genome of a California Endemic Oak Quercus lobata Nee (Fagaceae).</title>
        <authorList>
            <person name="Sork V.L."/>
            <person name="Fitz-Gibbon S.T."/>
            <person name="Puiu D."/>
            <person name="Crepeau M."/>
            <person name="Gugger P.F."/>
            <person name="Sherman R."/>
            <person name="Stevens K."/>
            <person name="Langley C.H."/>
            <person name="Pellegrini M."/>
            <person name="Salzberg S.L."/>
        </authorList>
    </citation>
    <scope>NUCLEOTIDE SEQUENCE [LARGE SCALE GENOMIC DNA]</scope>
    <source>
        <strain evidence="2">cv. SW786</strain>
    </source>
</reference>
<name>A0A7N2QYK2_QUELO</name>
<protein>
    <recommendedName>
        <fullName evidence="3">Myb-like domain-containing protein</fullName>
    </recommendedName>
</protein>
<keyword evidence="2" id="KW-1185">Reference proteome</keyword>
<evidence type="ECO:0000313" key="1">
    <source>
        <dbReference type="EnsemblPlants" id="QL02p016861:mrna:CDS:1"/>
    </source>
</evidence>
<evidence type="ECO:0008006" key="3">
    <source>
        <dbReference type="Google" id="ProtNLM"/>
    </source>
</evidence>
<dbReference type="AlphaFoldDB" id="A0A7N2QYK2"/>
<dbReference type="CDD" id="cd00167">
    <property type="entry name" value="SANT"/>
    <property type="match status" value="1"/>
</dbReference>
<dbReference type="PANTHER" id="PTHR14000">
    <property type="entry name" value="FINGER CCCH DOMAIN PROTEIN, PUTATIVE (DUF3755)-RELATED"/>
    <property type="match status" value="1"/>
</dbReference>
<dbReference type="Proteomes" id="UP000594261">
    <property type="component" value="Chromosome 2"/>
</dbReference>
<proteinExistence type="predicted"/>
<sequence>MASSSKAVTATQENPKCLNYKQGVTNTEWTENEDSILEKGLVRYASLPKLKQYAKIQELLPRKTVRDVAFRCQSKNKMKKAIVSASTTSWPKSLVTKADQDKLSCNKIGGLAGKLLEENMKGFMQISKNMEPSKVQDNIKIFAKIRDNILIVSNKLSVMPEGIRNMPSLTEKMNEELVNVILPRCNFWIEV</sequence>
<dbReference type="RefSeq" id="XP_030934915.1">
    <property type="nucleotide sequence ID" value="XM_031079055.1"/>
</dbReference>
<dbReference type="OrthoDB" id="1488851at2759"/>
<dbReference type="InterPro" id="IPR001005">
    <property type="entry name" value="SANT/Myb"/>
</dbReference>
<dbReference type="KEGG" id="qlo:115960257"/>
<dbReference type="InterPro" id="IPR009057">
    <property type="entry name" value="Homeodomain-like_sf"/>
</dbReference>
<dbReference type="SUPFAM" id="SSF46689">
    <property type="entry name" value="Homeodomain-like"/>
    <property type="match status" value="1"/>
</dbReference>
<accession>A0A7N2QYK2</accession>
<dbReference type="InterPro" id="IPR022228">
    <property type="entry name" value="DUF3755"/>
</dbReference>
<dbReference type="GeneID" id="115960257"/>
<dbReference type="InParanoid" id="A0A7N2QYK2"/>
<organism evidence="1 2">
    <name type="scientific">Quercus lobata</name>
    <name type="common">Valley oak</name>
    <dbReference type="NCBI Taxonomy" id="97700"/>
    <lineage>
        <taxon>Eukaryota</taxon>
        <taxon>Viridiplantae</taxon>
        <taxon>Streptophyta</taxon>
        <taxon>Embryophyta</taxon>
        <taxon>Tracheophyta</taxon>
        <taxon>Spermatophyta</taxon>
        <taxon>Magnoliopsida</taxon>
        <taxon>eudicotyledons</taxon>
        <taxon>Gunneridae</taxon>
        <taxon>Pentapetalae</taxon>
        <taxon>rosids</taxon>
        <taxon>fabids</taxon>
        <taxon>Fagales</taxon>
        <taxon>Fagaceae</taxon>
        <taxon>Quercus</taxon>
    </lineage>
</organism>
<evidence type="ECO:0000313" key="2">
    <source>
        <dbReference type="Proteomes" id="UP000594261"/>
    </source>
</evidence>